<keyword evidence="3 4" id="KW-0648">Protein biosynthesis</keyword>
<evidence type="ECO:0000313" key="7">
    <source>
        <dbReference type="Proteomes" id="UP000054928"/>
    </source>
</evidence>
<dbReference type="PANTHER" id="PTHR11741">
    <property type="entry name" value="ELONGATION FACTOR TS"/>
    <property type="match status" value="1"/>
</dbReference>
<dbReference type="CDD" id="cd14275">
    <property type="entry name" value="UBA_EF-Ts"/>
    <property type="match status" value="1"/>
</dbReference>
<organism evidence="6 7">
    <name type="scientific">Plasmopara halstedii</name>
    <name type="common">Downy mildew of sunflower</name>
    <dbReference type="NCBI Taxonomy" id="4781"/>
    <lineage>
        <taxon>Eukaryota</taxon>
        <taxon>Sar</taxon>
        <taxon>Stramenopiles</taxon>
        <taxon>Oomycota</taxon>
        <taxon>Peronosporomycetes</taxon>
        <taxon>Peronosporales</taxon>
        <taxon>Peronosporaceae</taxon>
        <taxon>Plasmopara</taxon>
    </lineage>
</organism>
<name>A0A0P1AKV5_PLAHL</name>
<dbReference type="InterPro" id="IPR009060">
    <property type="entry name" value="UBA-like_sf"/>
</dbReference>
<dbReference type="Gene3D" id="1.10.286.20">
    <property type="match status" value="1"/>
</dbReference>
<dbReference type="SUPFAM" id="SSF54713">
    <property type="entry name" value="Elongation factor Ts (EF-Ts), dimerisation domain"/>
    <property type="match status" value="1"/>
</dbReference>
<evidence type="ECO:0000256" key="4">
    <source>
        <dbReference type="HAMAP-Rule" id="MF_03135"/>
    </source>
</evidence>
<dbReference type="STRING" id="4781.A0A0P1AKV5"/>
<comment type="subcellular location">
    <subcellularLocation>
        <location evidence="4">Mitochondrion</location>
    </subcellularLocation>
</comment>
<feature type="domain" description="Translation elongation factor EFTs/EF1B dimerisation" evidence="5">
    <location>
        <begin position="94"/>
        <end position="324"/>
    </location>
</feature>
<dbReference type="Gene3D" id="1.10.8.10">
    <property type="entry name" value="DNA helicase RuvA subunit, C-terminal domain"/>
    <property type="match status" value="1"/>
</dbReference>
<dbReference type="RefSeq" id="XP_024577939.1">
    <property type="nucleotide sequence ID" value="XM_024727353.1"/>
</dbReference>
<protein>
    <recommendedName>
        <fullName evidence="4">Elongation factor Ts, mitochondrial</fullName>
        <shortName evidence="4">EF-Ts</shortName>
        <shortName evidence="4">EF-TsMt</shortName>
    </recommendedName>
</protein>
<comment type="function">
    <text evidence="4">Associates with the EF-Tu.GDP complex and induces the exchange of GDP to GTP. It remains bound to the aminoacyl-tRNA.EF-Tu.GTP complex up to the GTP hydrolysis stage on the ribosome.</text>
</comment>
<proteinExistence type="inferred from homology"/>
<dbReference type="GeneID" id="36406963"/>
<dbReference type="Proteomes" id="UP000054928">
    <property type="component" value="Unassembled WGS sequence"/>
</dbReference>
<keyword evidence="4" id="KW-0496">Mitochondrion</keyword>
<evidence type="ECO:0000259" key="5">
    <source>
        <dbReference type="Pfam" id="PF00889"/>
    </source>
</evidence>
<dbReference type="NCBIfam" id="TIGR00116">
    <property type="entry name" value="tsf"/>
    <property type="match status" value="1"/>
</dbReference>
<dbReference type="SUPFAM" id="SSF46934">
    <property type="entry name" value="UBA-like"/>
    <property type="match status" value="1"/>
</dbReference>
<dbReference type="AlphaFoldDB" id="A0A0P1AKV5"/>
<evidence type="ECO:0000256" key="1">
    <source>
        <dbReference type="ARBA" id="ARBA00005532"/>
    </source>
</evidence>
<evidence type="ECO:0000256" key="2">
    <source>
        <dbReference type="ARBA" id="ARBA00022768"/>
    </source>
</evidence>
<dbReference type="GO" id="GO:0003746">
    <property type="term" value="F:translation elongation factor activity"/>
    <property type="evidence" value="ECO:0007669"/>
    <property type="project" value="UniProtKB-UniRule"/>
</dbReference>
<reference evidence="7" key="1">
    <citation type="submission" date="2014-09" db="EMBL/GenBank/DDBJ databases">
        <authorList>
            <person name="Sharma Rahul"/>
            <person name="Thines Marco"/>
        </authorList>
    </citation>
    <scope>NUCLEOTIDE SEQUENCE [LARGE SCALE GENOMIC DNA]</scope>
</reference>
<dbReference type="OMA" id="QEYMLDD"/>
<keyword evidence="7" id="KW-1185">Reference proteome</keyword>
<dbReference type="GO" id="GO:0005739">
    <property type="term" value="C:mitochondrion"/>
    <property type="evidence" value="ECO:0007669"/>
    <property type="project" value="UniProtKB-SubCell"/>
</dbReference>
<evidence type="ECO:0000256" key="3">
    <source>
        <dbReference type="ARBA" id="ARBA00022917"/>
    </source>
</evidence>
<dbReference type="Gene3D" id="3.30.479.20">
    <property type="entry name" value="Elongation factor Ts, dimerisation domain"/>
    <property type="match status" value="2"/>
</dbReference>
<dbReference type="PANTHER" id="PTHR11741:SF0">
    <property type="entry name" value="ELONGATION FACTOR TS, MITOCHONDRIAL"/>
    <property type="match status" value="1"/>
</dbReference>
<dbReference type="InterPro" id="IPR001816">
    <property type="entry name" value="Transl_elong_EFTs/EF1B"/>
</dbReference>
<dbReference type="EMBL" id="CCYD01000553">
    <property type="protein sequence ID" value="CEG41570.1"/>
    <property type="molecule type" value="Genomic_DNA"/>
</dbReference>
<sequence>MVFKYLAHTSPLSLYLARRISMYKPDINAVKKLRTESQAPLKDVRDALAATEGNFPAAFEWLRKKGIASASKKTGRHTAEGLVSIKVTESGLIAAMVEVNSETDFVAMNNKFQALVRNVANALVEVPTSKAVTNFPSEQLALVNVDDSTVAEKVPELVGIVGENVVATRAVQLKLEEGTICSYLHNVAAPGLGRAGALVALRYLSKTATAEQTAGVRELGHRLAMHVMAANPRFLSRETVPAELVEKERAYLADLVKDSGKPAHIVAKMTEGRLSKFFGECTLLEQPHLIEEGNPRVGTFIAEQSKRLGVDVTVTAYERFEVGETNEKA</sequence>
<dbReference type="InterPro" id="IPR036402">
    <property type="entry name" value="EF-Ts_dimer_sf"/>
</dbReference>
<dbReference type="Pfam" id="PF00889">
    <property type="entry name" value="EF_TS"/>
    <property type="match status" value="1"/>
</dbReference>
<evidence type="ECO:0000313" key="6">
    <source>
        <dbReference type="EMBL" id="CEG41570.1"/>
    </source>
</evidence>
<accession>A0A0P1AKV5</accession>
<dbReference type="FunFam" id="1.10.286.20:FF:000001">
    <property type="entry name" value="Elongation factor Ts"/>
    <property type="match status" value="1"/>
</dbReference>
<dbReference type="InterPro" id="IPR014039">
    <property type="entry name" value="Transl_elong_EFTs/EF1B_dimer"/>
</dbReference>
<keyword evidence="2 4" id="KW-0251">Elongation factor</keyword>
<dbReference type="OrthoDB" id="277235at2759"/>
<comment type="similarity">
    <text evidence="1 4">Belongs to the EF-Ts family.</text>
</comment>
<dbReference type="FunFam" id="1.10.8.10:FF:000001">
    <property type="entry name" value="Elongation factor Ts"/>
    <property type="match status" value="1"/>
</dbReference>
<dbReference type="GO" id="GO:0070125">
    <property type="term" value="P:mitochondrial translational elongation"/>
    <property type="evidence" value="ECO:0007669"/>
    <property type="project" value="TreeGrafter"/>
</dbReference>
<dbReference type="HAMAP" id="MF_00050">
    <property type="entry name" value="EF_Ts"/>
    <property type="match status" value="1"/>
</dbReference>